<sequence>MVKMKNENNLQVMFSKRRAGVFKKASELCTLCGVDAAILVFSPGRKVFSFGHPTVETVLERFLSGKGQPGGETSGGVGAEPADQLLEAHRSARVRELSMELTHIEGMIELEKKRSEAIGEYAAAAAAGGWTRAAAYDQLGLNQLTDLKNRMEILLKQTHSAAAHQLMLDGFPPPPPLVPNESWCLLFNAENAPPGVRQFVSMVRKCKGRQKIEMTRMSKESNLLVTFSKRRSGLFKKASELSTLCGVDIAIIVFSPGKKVFSFGHPSVDSVVDRFLARNPTPPQPPPPPHQAAAAAASSAAATSQLIEAHRNASVRELNMHLMEISSQLELERKRGEGLTRMRRDSQERCWWEGPVEELRWPELEQLRAAMEELKGGIGRQIEKLVLEAASNPNNLLLYGAPKGLGCLNGSALNGSDCLFQRLNGSDV</sequence>
<evidence type="ECO:0000256" key="3">
    <source>
        <dbReference type="ARBA" id="ARBA00023125"/>
    </source>
</evidence>
<evidence type="ECO:0000256" key="4">
    <source>
        <dbReference type="ARBA" id="ARBA00023163"/>
    </source>
</evidence>
<proteinExistence type="predicted"/>
<keyword evidence="3" id="KW-0238">DNA-binding</keyword>
<reference evidence="8 9" key="1">
    <citation type="submission" date="2018-04" db="EMBL/GenBank/DDBJ databases">
        <authorList>
            <person name="Vogel A."/>
        </authorList>
    </citation>
    <scope>NUCLEOTIDE SEQUENCE [LARGE SCALE GENOMIC DNA]</scope>
</reference>
<dbReference type="InterPro" id="IPR036879">
    <property type="entry name" value="TF_MADSbox_sf"/>
</dbReference>
<dbReference type="Pfam" id="PF00319">
    <property type="entry name" value="SRF-TF"/>
    <property type="match status" value="2"/>
</dbReference>
<name>A0A484K342_9ASTE</name>
<evidence type="ECO:0000313" key="9">
    <source>
        <dbReference type="Proteomes" id="UP000595140"/>
    </source>
</evidence>
<dbReference type="OrthoDB" id="1898716at2759"/>
<dbReference type="InterPro" id="IPR033896">
    <property type="entry name" value="MEF2-like_N"/>
</dbReference>
<dbReference type="PANTHER" id="PTHR11945">
    <property type="entry name" value="MADS BOX PROTEIN"/>
    <property type="match status" value="1"/>
</dbReference>
<dbReference type="GO" id="GO:0005634">
    <property type="term" value="C:nucleus"/>
    <property type="evidence" value="ECO:0007669"/>
    <property type="project" value="UniProtKB-SubCell"/>
</dbReference>
<dbReference type="SUPFAM" id="SSF55455">
    <property type="entry name" value="SRF-like"/>
    <property type="match status" value="2"/>
</dbReference>
<evidence type="ECO:0000256" key="2">
    <source>
        <dbReference type="ARBA" id="ARBA00023015"/>
    </source>
</evidence>
<feature type="domain" description="MADS-box" evidence="7">
    <location>
        <begin position="1"/>
        <end position="54"/>
    </location>
</feature>
<evidence type="ECO:0000313" key="8">
    <source>
        <dbReference type="EMBL" id="VFQ59108.1"/>
    </source>
</evidence>
<dbReference type="GO" id="GO:0000981">
    <property type="term" value="F:DNA-binding transcription factor activity, RNA polymerase II-specific"/>
    <property type="evidence" value="ECO:0007669"/>
    <property type="project" value="TreeGrafter"/>
</dbReference>
<dbReference type="FunFam" id="3.40.1810.10:FF:000006">
    <property type="entry name" value="Agamous-like MADS-box protein AGL62"/>
    <property type="match status" value="2"/>
</dbReference>
<dbReference type="PRINTS" id="PR00404">
    <property type="entry name" value="MADSDOMAIN"/>
</dbReference>
<dbReference type="Proteomes" id="UP000595140">
    <property type="component" value="Unassembled WGS sequence"/>
</dbReference>
<gene>
    <name evidence="8" type="ORF">CCAM_LOCUS884</name>
</gene>
<evidence type="ECO:0000256" key="1">
    <source>
        <dbReference type="ARBA" id="ARBA00004123"/>
    </source>
</evidence>
<protein>
    <recommendedName>
        <fullName evidence="7">MADS-box domain-containing protein</fullName>
    </recommendedName>
</protein>
<dbReference type="EMBL" id="OOIL02000002">
    <property type="protein sequence ID" value="VFQ59108.1"/>
    <property type="molecule type" value="Genomic_DNA"/>
</dbReference>
<evidence type="ECO:0000259" key="7">
    <source>
        <dbReference type="PROSITE" id="PS50066"/>
    </source>
</evidence>
<keyword evidence="2" id="KW-0805">Transcription regulation</keyword>
<dbReference type="GO" id="GO:0000978">
    <property type="term" value="F:RNA polymerase II cis-regulatory region sequence-specific DNA binding"/>
    <property type="evidence" value="ECO:0007669"/>
    <property type="project" value="TreeGrafter"/>
</dbReference>
<dbReference type="Gene3D" id="6.10.140.920">
    <property type="match status" value="1"/>
</dbReference>
<feature type="region of interest" description="Disordered" evidence="6">
    <location>
        <begin position="276"/>
        <end position="299"/>
    </location>
</feature>
<keyword evidence="5" id="KW-0539">Nucleus</keyword>
<dbReference type="InterPro" id="IPR002100">
    <property type="entry name" value="TF_MADSbox"/>
</dbReference>
<comment type="subcellular location">
    <subcellularLocation>
        <location evidence="1">Nucleus</location>
    </subcellularLocation>
</comment>
<keyword evidence="4" id="KW-0804">Transcription</keyword>
<evidence type="ECO:0000256" key="5">
    <source>
        <dbReference type="ARBA" id="ARBA00023242"/>
    </source>
</evidence>
<dbReference type="PANTHER" id="PTHR11945:SF776">
    <property type="entry name" value="AGAMOUS-LIKE 50-RELATED"/>
    <property type="match status" value="1"/>
</dbReference>
<dbReference type="SMART" id="SM00432">
    <property type="entry name" value="MADS"/>
    <property type="match status" value="2"/>
</dbReference>
<dbReference type="Gene3D" id="3.40.1810.10">
    <property type="entry name" value="Transcription factor, MADS-box"/>
    <property type="match status" value="2"/>
</dbReference>
<dbReference type="GO" id="GO:0046983">
    <property type="term" value="F:protein dimerization activity"/>
    <property type="evidence" value="ECO:0007669"/>
    <property type="project" value="InterPro"/>
</dbReference>
<feature type="domain" description="MADS-box" evidence="7">
    <location>
        <begin position="207"/>
        <end position="267"/>
    </location>
</feature>
<dbReference type="CDD" id="cd00265">
    <property type="entry name" value="MADS_MEF2_like"/>
    <property type="match status" value="1"/>
</dbReference>
<dbReference type="AlphaFoldDB" id="A0A484K342"/>
<accession>A0A484K342</accession>
<feature type="compositionally biased region" description="Pro residues" evidence="6">
    <location>
        <begin position="280"/>
        <end position="290"/>
    </location>
</feature>
<evidence type="ECO:0000256" key="6">
    <source>
        <dbReference type="SAM" id="MobiDB-lite"/>
    </source>
</evidence>
<keyword evidence="9" id="KW-1185">Reference proteome</keyword>
<dbReference type="PROSITE" id="PS50066">
    <property type="entry name" value="MADS_BOX_2"/>
    <property type="match status" value="2"/>
</dbReference>
<dbReference type="GO" id="GO:0045944">
    <property type="term" value="P:positive regulation of transcription by RNA polymerase II"/>
    <property type="evidence" value="ECO:0007669"/>
    <property type="project" value="InterPro"/>
</dbReference>
<organism evidence="8 9">
    <name type="scientific">Cuscuta campestris</name>
    <dbReference type="NCBI Taxonomy" id="132261"/>
    <lineage>
        <taxon>Eukaryota</taxon>
        <taxon>Viridiplantae</taxon>
        <taxon>Streptophyta</taxon>
        <taxon>Embryophyta</taxon>
        <taxon>Tracheophyta</taxon>
        <taxon>Spermatophyta</taxon>
        <taxon>Magnoliopsida</taxon>
        <taxon>eudicotyledons</taxon>
        <taxon>Gunneridae</taxon>
        <taxon>Pentapetalae</taxon>
        <taxon>asterids</taxon>
        <taxon>lamiids</taxon>
        <taxon>Solanales</taxon>
        <taxon>Convolvulaceae</taxon>
        <taxon>Cuscuteae</taxon>
        <taxon>Cuscuta</taxon>
        <taxon>Cuscuta subgen. Grammica</taxon>
        <taxon>Cuscuta sect. Cleistogrammica</taxon>
    </lineage>
</organism>